<dbReference type="EMBL" id="OUUW01000001">
    <property type="protein sequence ID" value="SPP75849.1"/>
    <property type="molecule type" value="Genomic_DNA"/>
</dbReference>
<feature type="region of interest" description="Disordered" evidence="5">
    <location>
        <begin position="465"/>
        <end position="491"/>
    </location>
</feature>
<keyword evidence="3" id="KW-0970">Cilium biogenesis/degradation</keyword>
<evidence type="ECO:0000313" key="8">
    <source>
        <dbReference type="EMBL" id="SPP75849.1"/>
    </source>
</evidence>
<dbReference type="Proteomes" id="UP000268350">
    <property type="component" value="Unassembled WGS sequence"/>
</dbReference>
<feature type="compositionally biased region" description="Acidic residues" evidence="5">
    <location>
        <begin position="562"/>
        <end position="572"/>
    </location>
</feature>
<dbReference type="OrthoDB" id="538817at2759"/>
<accession>A0A3B0JQA9</accession>
<evidence type="ECO:0000259" key="6">
    <source>
        <dbReference type="Pfam" id="PF14737"/>
    </source>
</evidence>
<evidence type="ECO:0000256" key="5">
    <source>
        <dbReference type="SAM" id="MobiDB-lite"/>
    </source>
</evidence>
<comment type="similarity">
    <text evidence="1">Belongs to the DNAAF3 family.</text>
</comment>
<dbReference type="GO" id="GO:0044458">
    <property type="term" value="P:motile cilium assembly"/>
    <property type="evidence" value="ECO:0007669"/>
    <property type="project" value="TreeGrafter"/>
</dbReference>
<evidence type="ECO:0000313" key="9">
    <source>
        <dbReference type="Proteomes" id="UP000268350"/>
    </source>
</evidence>
<evidence type="ECO:0000256" key="2">
    <source>
        <dbReference type="ARBA" id="ARBA00022490"/>
    </source>
</evidence>
<evidence type="ECO:0000259" key="7">
    <source>
        <dbReference type="Pfam" id="PF14740"/>
    </source>
</evidence>
<feature type="domain" description="Dynein assembly factor 3 C-terminal" evidence="7">
    <location>
        <begin position="147"/>
        <end position="445"/>
    </location>
</feature>
<dbReference type="GO" id="GO:0070286">
    <property type="term" value="P:axonemal dynein complex assembly"/>
    <property type="evidence" value="ECO:0007669"/>
    <property type="project" value="InterPro"/>
</dbReference>
<dbReference type="Pfam" id="PF14740">
    <property type="entry name" value="DUF4471"/>
    <property type="match status" value="1"/>
</dbReference>
<dbReference type="PANTHER" id="PTHR22118:SF14">
    <property type="entry name" value="DYNEIN AXONEMAL ASSEMBLY FACTOR 3"/>
    <property type="match status" value="1"/>
</dbReference>
<dbReference type="PANTHER" id="PTHR22118">
    <property type="entry name" value="DYNEIN ASSEMBLY FACTOR 3, AXONEMAL"/>
    <property type="match status" value="1"/>
</dbReference>
<dbReference type="GO" id="GO:0120293">
    <property type="term" value="C:dynein axonemal particle"/>
    <property type="evidence" value="ECO:0007669"/>
    <property type="project" value="UniProtKB-SubCell"/>
</dbReference>
<dbReference type="STRING" id="7266.A0A3B0JQA9"/>
<sequence length="612" mass="69546">MFWGLSSAVDFYAEYVKAFKIKEEQGGCGDGASSPSGALNILICGGADPRHIIKTLAKRYTYKSKPKLNIYVLDGCAEIVARNMLLLGVALEAPESFSLGYKAHLFMDIYGNSLMRPSSHHYVAAKGRTLLKMVTDKEELQRLAPMLSLEGLKYKERDGLEMAFSFWQPQPWHQYNIATYWEQRSRALLGTRYDHRNGAFDWDLCMTLKEREGQQICSQEYRYWRECGVAFVFPEYEQCKPNKTFAAGLVRDGRTYLHRGYVGDIQTGPFCGFGLRTTEERMHNSAHGENDYRATDVTERNLLELFYELQTQTAYEHDSTRSRRYGSVQLLMTPLLTHNECDAGEGQVIYDRPWIQVPDVTVHYLSPMEMVQLQQGAARWANTFDIAFVAYNYFSFLGQEFFQTLRAQALFLLETKLLTVERRDHVQDYEAKAMVLMKEAGLKAVINYQAINGKHMLLKYKKTEEADTGEDKDEGVNSKAEPEADADALSQTETYPEVGQIYQAEDGQAEPEAKPEADADAESQADTYPAEGQIYQAEDAQANYHAINEKHKLLKYKKTEESDTEEDKDEGDDAKAEHEAKREGDADAESQADTHPAEGQIYQAEEDALESN</sequence>
<reference evidence="9" key="1">
    <citation type="submission" date="2018-01" db="EMBL/GenBank/DDBJ databases">
        <authorList>
            <person name="Alioto T."/>
            <person name="Alioto T."/>
        </authorList>
    </citation>
    <scope>NUCLEOTIDE SEQUENCE [LARGE SCALE GENOMIC DNA]</scope>
</reference>
<evidence type="ECO:0000256" key="1">
    <source>
        <dbReference type="ARBA" id="ARBA00010449"/>
    </source>
</evidence>
<dbReference type="InterPro" id="IPR028235">
    <property type="entry name" value="DNAAF3_C"/>
</dbReference>
<feature type="domain" description="DUF4470" evidence="6">
    <location>
        <begin position="2"/>
        <end position="115"/>
    </location>
</feature>
<keyword evidence="9" id="KW-1185">Reference proteome</keyword>
<feature type="compositionally biased region" description="Basic and acidic residues" evidence="5">
    <location>
        <begin position="573"/>
        <end position="585"/>
    </location>
</feature>
<organism evidence="8 9">
    <name type="scientific">Drosophila guanche</name>
    <name type="common">Fruit fly</name>
    <dbReference type="NCBI Taxonomy" id="7266"/>
    <lineage>
        <taxon>Eukaryota</taxon>
        <taxon>Metazoa</taxon>
        <taxon>Ecdysozoa</taxon>
        <taxon>Arthropoda</taxon>
        <taxon>Hexapoda</taxon>
        <taxon>Insecta</taxon>
        <taxon>Pterygota</taxon>
        <taxon>Neoptera</taxon>
        <taxon>Endopterygota</taxon>
        <taxon>Diptera</taxon>
        <taxon>Brachycera</taxon>
        <taxon>Muscomorpha</taxon>
        <taxon>Ephydroidea</taxon>
        <taxon>Drosophilidae</taxon>
        <taxon>Drosophila</taxon>
        <taxon>Sophophora</taxon>
    </lineage>
</organism>
<dbReference type="InterPro" id="IPR027974">
    <property type="entry name" value="DUF4470"/>
</dbReference>
<proteinExistence type="inferred from homology"/>
<evidence type="ECO:0000256" key="3">
    <source>
        <dbReference type="ARBA" id="ARBA00022794"/>
    </source>
</evidence>
<dbReference type="Pfam" id="PF14737">
    <property type="entry name" value="DUF4470"/>
    <property type="match status" value="1"/>
</dbReference>
<comment type="subcellular location">
    <subcellularLocation>
        <location evidence="4">Dynein axonemal particle</location>
    </subcellularLocation>
</comment>
<feature type="region of interest" description="Disordered" evidence="5">
    <location>
        <begin position="505"/>
        <end position="539"/>
    </location>
</feature>
<name>A0A3B0JQA9_DROGU</name>
<dbReference type="InterPro" id="IPR039304">
    <property type="entry name" value="DNAAF3"/>
</dbReference>
<evidence type="ECO:0000256" key="4">
    <source>
        <dbReference type="ARBA" id="ARBA00024190"/>
    </source>
</evidence>
<keyword evidence="2" id="KW-0963">Cytoplasm</keyword>
<gene>
    <name evidence="8" type="ORF">DGUA_6G003734</name>
</gene>
<feature type="region of interest" description="Disordered" evidence="5">
    <location>
        <begin position="553"/>
        <end position="612"/>
    </location>
</feature>
<dbReference type="AlphaFoldDB" id="A0A3B0JQA9"/>
<dbReference type="OMA" id="EYEQCKP"/>
<protein>
    <submittedName>
        <fullName evidence="8">Blast:Dynein assembly factor 3, axonemal homolog</fullName>
    </submittedName>
</protein>